<proteinExistence type="predicted"/>
<dbReference type="Pfam" id="PF04892">
    <property type="entry name" value="VanZ"/>
    <property type="match status" value="1"/>
</dbReference>
<evidence type="ECO:0000256" key="2">
    <source>
        <dbReference type="SAM" id="Phobius"/>
    </source>
</evidence>
<feature type="region of interest" description="Disordered" evidence="1">
    <location>
        <begin position="21"/>
        <end position="42"/>
    </location>
</feature>
<gene>
    <name evidence="4" type="ORF">EDM56_18215</name>
</gene>
<keyword evidence="2" id="KW-1133">Transmembrane helix</keyword>
<keyword evidence="5" id="KW-1185">Reference proteome</keyword>
<evidence type="ECO:0000313" key="5">
    <source>
        <dbReference type="Proteomes" id="UP000271031"/>
    </source>
</evidence>
<feature type="transmembrane region" description="Helical" evidence="2">
    <location>
        <begin position="148"/>
        <end position="167"/>
    </location>
</feature>
<sequence length="241" mass="26560">MRGSIIRKSSAKTIARGNANNALPRYSTGENRQLRNASRAKPSCSAKISSRSPISLRLTAIRDILGKEREGGSSVKGSFLIYFALLCIVLGATFYSSSTPYEKQDIRGNIGHVIDAKKASHYLGGISFVYGKKEISIRALGVPGFIEFFIRKATHFLTFALTAFLMYHVLRGWTMPQTALPWSGFLTLAAAVLDEWHQSFTPNRTPMLSDVVLDGTGICLMLVMIGLALAFRTKRKRRPVG</sequence>
<evidence type="ECO:0000256" key="1">
    <source>
        <dbReference type="SAM" id="MobiDB-lite"/>
    </source>
</evidence>
<feature type="transmembrane region" description="Helical" evidence="2">
    <location>
        <begin position="179"/>
        <end position="199"/>
    </location>
</feature>
<name>A0A3M8DCY1_9BACL</name>
<keyword evidence="2" id="KW-0472">Membrane</keyword>
<organism evidence="4 5">
    <name type="scientific">Brevibacillus fluminis</name>
    <dbReference type="NCBI Taxonomy" id="511487"/>
    <lineage>
        <taxon>Bacteria</taxon>
        <taxon>Bacillati</taxon>
        <taxon>Bacillota</taxon>
        <taxon>Bacilli</taxon>
        <taxon>Bacillales</taxon>
        <taxon>Paenibacillaceae</taxon>
        <taxon>Brevibacillus</taxon>
    </lineage>
</organism>
<accession>A0A3M8DCY1</accession>
<evidence type="ECO:0000313" key="4">
    <source>
        <dbReference type="EMBL" id="RNB85932.1"/>
    </source>
</evidence>
<feature type="domain" description="VanZ-like" evidence="3">
    <location>
        <begin position="83"/>
        <end position="225"/>
    </location>
</feature>
<dbReference type="Proteomes" id="UP000271031">
    <property type="component" value="Unassembled WGS sequence"/>
</dbReference>
<feature type="transmembrane region" description="Helical" evidence="2">
    <location>
        <begin position="79"/>
        <end position="97"/>
    </location>
</feature>
<dbReference type="NCBIfam" id="NF037970">
    <property type="entry name" value="vanZ_1"/>
    <property type="match status" value="1"/>
</dbReference>
<dbReference type="EMBL" id="RHHQ01000013">
    <property type="protein sequence ID" value="RNB85932.1"/>
    <property type="molecule type" value="Genomic_DNA"/>
</dbReference>
<keyword evidence="2" id="KW-0812">Transmembrane</keyword>
<protein>
    <submittedName>
        <fullName evidence="4">VanZ family protein</fullName>
    </submittedName>
</protein>
<feature type="transmembrane region" description="Helical" evidence="2">
    <location>
        <begin position="211"/>
        <end position="231"/>
    </location>
</feature>
<dbReference type="OrthoDB" id="291892at2"/>
<evidence type="ECO:0000259" key="3">
    <source>
        <dbReference type="Pfam" id="PF04892"/>
    </source>
</evidence>
<dbReference type="AlphaFoldDB" id="A0A3M8DCY1"/>
<comment type="caution">
    <text evidence="4">The sequence shown here is derived from an EMBL/GenBank/DDBJ whole genome shotgun (WGS) entry which is preliminary data.</text>
</comment>
<dbReference type="InterPro" id="IPR006976">
    <property type="entry name" value="VanZ-like"/>
</dbReference>
<reference evidence="4 5" key="1">
    <citation type="submission" date="2018-10" db="EMBL/GenBank/DDBJ databases">
        <title>Phylogenomics of Brevibacillus.</title>
        <authorList>
            <person name="Dunlap C."/>
        </authorList>
    </citation>
    <scope>NUCLEOTIDE SEQUENCE [LARGE SCALE GENOMIC DNA]</scope>
    <source>
        <strain evidence="4 5">JCM 15716</strain>
    </source>
</reference>